<comment type="function">
    <text evidence="1">Catalyzes the final step in the metabolic pathway of hydroxyproline.</text>
</comment>
<evidence type="ECO:0000256" key="5">
    <source>
        <dbReference type="ARBA" id="ARBA00018425"/>
    </source>
</evidence>
<dbReference type="Proteomes" id="UP001378592">
    <property type="component" value="Unassembled WGS sequence"/>
</dbReference>
<dbReference type="GO" id="GO:0008840">
    <property type="term" value="F:4-hydroxy-tetrahydrodipicolinate synthase activity"/>
    <property type="evidence" value="ECO:0007669"/>
    <property type="project" value="TreeGrafter"/>
</dbReference>
<evidence type="ECO:0000256" key="3">
    <source>
        <dbReference type="ARBA" id="ARBA00011881"/>
    </source>
</evidence>
<evidence type="ECO:0000313" key="16">
    <source>
        <dbReference type="Proteomes" id="UP001378592"/>
    </source>
</evidence>
<comment type="similarity">
    <text evidence="2 12">Belongs to the DapA family.</text>
</comment>
<dbReference type="InterPro" id="IPR013785">
    <property type="entry name" value="Aldolase_TIM"/>
</dbReference>
<dbReference type="PANTHER" id="PTHR12128">
    <property type="entry name" value="DIHYDRODIPICOLINATE SYNTHASE"/>
    <property type="match status" value="1"/>
</dbReference>
<evidence type="ECO:0000256" key="8">
    <source>
        <dbReference type="ARBA" id="ARBA00030874"/>
    </source>
</evidence>
<sequence>MSLLQLLRFAVPSRAARLLGSTPVCAGRAASTRVDLSGILPPIPTPFHEDESLALDQLEKNFQAWEKIPFRGYVVMGSNGEFPLMTAEERVGLVRRVRQLAAPDRLVLAGPACEGTAATLELCHAMAEAGADAVMVINPSYYKASMTEAALSAHFEAVADGSPVPVVLYSLPANTGIDLSAPLLVHLAQHPNVIGVKDSGGDVTKLARVVHETRDQDFQVLAGSTGFLLPAMLVGCVGGVNGLANILGEEVCRLHRLASEGRYADALELHRALLAPNALVTRELGVPAMKAAMDLVGLYGGPCRRPLLPLTPDQQQRVRQAFAKAGFL</sequence>
<dbReference type="SMART" id="SM01130">
    <property type="entry name" value="DHDPS"/>
    <property type="match status" value="1"/>
</dbReference>
<evidence type="ECO:0000256" key="6">
    <source>
        <dbReference type="ARBA" id="ARBA00023239"/>
    </source>
</evidence>
<comment type="catalytic activity">
    <reaction evidence="10">
        <text>(4R)-4-hydroxy-2-oxoglutarate = glyoxylate + pyruvate</text>
        <dbReference type="Rhea" id="RHEA:30687"/>
        <dbReference type="ChEBI" id="CHEBI:15361"/>
        <dbReference type="ChEBI" id="CHEBI:36655"/>
        <dbReference type="ChEBI" id="CHEBI:62213"/>
        <dbReference type="EC" id="4.1.3.16"/>
    </reaction>
</comment>
<accession>A0AAN9V8A0</accession>
<name>A0AAN9V8A0_9ORTH</name>
<evidence type="ECO:0000256" key="4">
    <source>
        <dbReference type="ARBA" id="ARBA00012215"/>
    </source>
</evidence>
<gene>
    <name evidence="15" type="ORF">R5R35_009802</name>
</gene>
<dbReference type="Pfam" id="PF00701">
    <property type="entry name" value="DHDPS"/>
    <property type="match status" value="1"/>
</dbReference>
<evidence type="ECO:0000256" key="13">
    <source>
        <dbReference type="PIRSR" id="PIRSR001365-1"/>
    </source>
</evidence>
<feature type="active site" description="Schiff-base intermediate with substrate" evidence="13">
    <location>
        <position position="197"/>
    </location>
</feature>
<dbReference type="InterPro" id="IPR020625">
    <property type="entry name" value="Schiff_base-form_aldolases_AS"/>
</dbReference>
<dbReference type="GO" id="GO:0005739">
    <property type="term" value="C:mitochondrion"/>
    <property type="evidence" value="ECO:0007669"/>
    <property type="project" value="TreeGrafter"/>
</dbReference>
<dbReference type="AlphaFoldDB" id="A0AAN9V8A0"/>
<evidence type="ECO:0000256" key="11">
    <source>
        <dbReference type="ARBA" id="ARBA00033613"/>
    </source>
</evidence>
<keyword evidence="6 12" id="KW-0456">Lyase</keyword>
<reference evidence="15 16" key="1">
    <citation type="submission" date="2024-03" db="EMBL/GenBank/DDBJ databases">
        <title>The genome assembly and annotation of the cricket Gryllus longicercus Weissman &amp; Gray.</title>
        <authorList>
            <person name="Szrajer S."/>
            <person name="Gray D."/>
            <person name="Ylla G."/>
        </authorList>
    </citation>
    <scope>NUCLEOTIDE SEQUENCE [LARGE SCALE GENOMIC DNA]</scope>
    <source>
        <strain evidence="15">DAG 2021-001</strain>
        <tissue evidence="15">Whole body minus gut</tissue>
    </source>
</reference>
<dbReference type="PIRSF" id="PIRSF001365">
    <property type="entry name" value="DHDPS"/>
    <property type="match status" value="1"/>
</dbReference>
<evidence type="ECO:0000256" key="7">
    <source>
        <dbReference type="ARBA" id="ARBA00023270"/>
    </source>
</evidence>
<dbReference type="InterPro" id="IPR002220">
    <property type="entry name" value="DapA-like"/>
</dbReference>
<keyword evidence="16" id="KW-1185">Reference proteome</keyword>
<comment type="catalytic activity">
    <reaction evidence="11">
        <text>(4S)-4-hydroxy-2-oxoglutarate = glyoxylate + pyruvate</text>
        <dbReference type="Rhea" id="RHEA:35639"/>
        <dbReference type="ChEBI" id="CHEBI:15361"/>
        <dbReference type="ChEBI" id="CHEBI:36655"/>
        <dbReference type="ChEBI" id="CHEBI:71685"/>
        <dbReference type="EC" id="4.1.3.16"/>
    </reaction>
</comment>
<proteinExistence type="inferred from homology"/>
<evidence type="ECO:0000256" key="9">
    <source>
        <dbReference type="ARBA" id="ARBA00032879"/>
    </source>
</evidence>
<comment type="subunit">
    <text evidence="3">Homotetramer.</text>
</comment>
<feature type="binding site" evidence="14">
    <location>
        <position position="240"/>
    </location>
    <ligand>
        <name>pyruvate</name>
        <dbReference type="ChEBI" id="CHEBI:15361"/>
    </ligand>
</feature>
<dbReference type="PROSITE" id="PS00666">
    <property type="entry name" value="DHDPS_2"/>
    <property type="match status" value="1"/>
</dbReference>
<evidence type="ECO:0000313" key="15">
    <source>
        <dbReference type="EMBL" id="KAK7792347.1"/>
    </source>
</evidence>
<dbReference type="PANTHER" id="PTHR12128:SF66">
    <property type="entry name" value="4-HYDROXY-2-OXOGLUTARATE ALDOLASE, MITOCHONDRIAL"/>
    <property type="match status" value="1"/>
</dbReference>
<dbReference type="EMBL" id="JAZDUA010000454">
    <property type="protein sequence ID" value="KAK7792347.1"/>
    <property type="molecule type" value="Genomic_DNA"/>
</dbReference>
<dbReference type="PRINTS" id="PR00146">
    <property type="entry name" value="DHPICSNTHASE"/>
</dbReference>
<dbReference type="SUPFAM" id="SSF51569">
    <property type="entry name" value="Aldolase"/>
    <property type="match status" value="1"/>
</dbReference>
<evidence type="ECO:0000256" key="10">
    <source>
        <dbReference type="ARBA" id="ARBA00033610"/>
    </source>
</evidence>
<keyword evidence="7" id="KW-0704">Schiff base</keyword>
<protein>
    <recommendedName>
        <fullName evidence="5">4-hydroxy-2-oxoglutarate aldolase, mitochondrial</fullName>
        <ecNumber evidence="4">4.1.3.16</ecNumber>
    </recommendedName>
    <alternativeName>
        <fullName evidence="9">Dihydrodipicolinate synthase-like</fullName>
    </alternativeName>
    <alternativeName>
        <fullName evidence="8">Probable 2-keto-4-hydroxyglutarate aldolase</fullName>
    </alternativeName>
</protein>
<evidence type="ECO:0000256" key="12">
    <source>
        <dbReference type="PIRNR" id="PIRNR001365"/>
    </source>
</evidence>
<dbReference type="CDD" id="cd00408">
    <property type="entry name" value="DHDPS-like"/>
    <property type="match status" value="1"/>
</dbReference>
<comment type="caution">
    <text evidence="15">The sequence shown here is derived from an EMBL/GenBank/DDBJ whole genome shotgun (WGS) entry which is preliminary data.</text>
</comment>
<evidence type="ECO:0000256" key="1">
    <source>
        <dbReference type="ARBA" id="ARBA00002577"/>
    </source>
</evidence>
<dbReference type="GO" id="GO:0008700">
    <property type="term" value="F:(R,S)-4-hydroxy-2-oxoglutarate aldolase activity"/>
    <property type="evidence" value="ECO:0007669"/>
    <property type="project" value="UniProtKB-EC"/>
</dbReference>
<dbReference type="GO" id="GO:0009436">
    <property type="term" value="P:glyoxylate catabolic process"/>
    <property type="evidence" value="ECO:0007669"/>
    <property type="project" value="TreeGrafter"/>
</dbReference>
<feature type="active site" description="Proton donor/acceptor" evidence="13">
    <location>
        <position position="169"/>
    </location>
</feature>
<evidence type="ECO:0000256" key="2">
    <source>
        <dbReference type="ARBA" id="ARBA00007592"/>
    </source>
</evidence>
<dbReference type="Gene3D" id="3.20.20.70">
    <property type="entry name" value="Aldolase class I"/>
    <property type="match status" value="1"/>
</dbReference>
<evidence type="ECO:0000256" key="14">
    <source>
        <dbReference type="PIRSR" id="PIRSR001365-2"/>
    </source>
</evidence>
<organism evidence="15 16">
    <name type="scientific">Gryllus longicercus</name>
    <dbReference type="NCBI Taxonomy" id="2509291"/>
    <lineage>
        <taxon>Eukaryota</taxon>
        <taxon>Metazoa</taxon>
        <taxon>Ecdysozoa</taxon>
        <taxon>Arthropoda</taxon>
        <taxon>Hexapoda</taxon>
        <taxon>Insecta</taxon>
        <taxon>Pterygota</taxon>
        <taxon>Neoptera</taxon>
        <taxon>Polyneoptera</taxon>
        <taxon>Orthoptera</taxon>
        <taxon>Ensifera</taxon>
        <taxon>Gryllidea</taxon>
        <taxon>Grylloidea</taxon>
        <taxon>Gryllidae</taxon>
        <taxon>Gryllinae</taxon>
        <taxon>Gryllus</taxon>
    </lineage>
</organism>
<dbReference type="EC" id="4.1.3.16" evidence="4"/>